<dbReference type="Proteomes" id="UP001589532">
    <property type="component" value="Unassembled WGS sequence"/>
</dbReference>
<dbReference type="PANTHER" id="PTHR43433:SF5">
    <property type="entry name" value="AB HYDROLASE-1 DOMAIN-CONTAINING PROTEIN"/>
    <property type="match status" value="1"/>
</dbReference>
<dbReference type="PANTHER" id="PTHR43433">
    <property type="entry name" value="HYDROLASE, ALPHA/BETA FOLD FAMILY PROTEIN"/>
    <property type="match status" value="1"/>
</dbReference>
<gene>
    <name evidence="3" type="ORF">ACFFSA_47585</name>
</gene>
<dbReference type="PRINTS" id="PR00412">
    <property type="entry name" value="EPOXHYDRLASE"/>
</dbReference>
<dbReference type="PRINTS" id="PR00111">
    <property type="entry name" value="ABHYDROLASE"/>
</dbReference>
<dbReference type="SUPFAM" id="SSF53474">
    <property type="entry name" value="alpha/beta-Hydrolases"/>
    <property type="match status" value="1"/>
</dbReference>
<keyword evidence="1" id="KW-0575">Peroxidase</keyword>
<dbReference type="EMBL" id="JBHMBW010000099">
    <property type="protein sequence ID" value="MFB9630781.1"/>
    <property type="molecule type" value="Genomic_DNA"/>
</dbReference>
<keyword evidence="4" id="KW-1185">Reference proteome</keyword>
<evidence type="ECO:0000259" key="2">
    <source>
        <dbReference type="Pfam" id="PF12697"/>
    </source>
</evidence>
<feature type="domain" description="AB hydrolase-1" evidence="2">
    <location>
        <begin position="39"/>
        <end position="270"/>
    </location>
</feature>
<reference evidence="3 4" key="1">
    <citation type="submission" date="2024-09" db="EMBL/GenBank/DDBJ databases">
        <authorList>
            <person name="Sun Q."/>
            <person name="Mori K."/>
        </authorList>
    </citation>
    <scope>NUCLEOTIDE SEQUENCE [LARGE SCALE GENOMIC DNA]</scope>
    <source>
        <strain evidence="3 4">JCM 3143</strain>
    </source>
</reference>
<dbReference type="Gene3D" id="3.40.50.1820">
    <property type="entry name" value="alpha/beta hydrolase"/>
    <property type="match status" value="1"/>
</dbReference>
<proteinExistence type="predicted"/>
<dbReference type="InterPro" id="IPR029058">
    <property type="entry name" value="AB_hydrolase_fold"/>
</dbReference>
<keyword evidence="3" id="KW-0378">Hydrolase</keyword>
<dbReference type="InterPro" id="IPR050471">
    <property type="entry name" value="AB_hydrolase"/>
</dbReference>
<keyword evidence="1" id="KW-0560">Oxidoreductase</keyword>
<name>A0ABV5SGH5_9ACTN</name>
<dbReference type="InterPro" id="IPR000073">
    <property type="entry name" value="AB_hydrolase_1"/>
</dbReference>
<evidence type="ECO:0000313" key="3">
    <source>
        <dbReference type="EMBL" id="MFB9630781.1"/>
    </source>
</evidence>
<dbReference type="RefSeq" id="WP_378521102.1">
    <property type="nucleotide sequence ID" value="NZ_JBHMBW010000099.1"/>
</dbReference>
<dbReference type="InterPro" id="IPR000639">
    <property type="entry name" value="Epox_hydrolase-like"/>
</dbReference>
<dbReference type="GO" id="GO:0016787">
    <property type="term" value="F:hydrolase activity"/>
    <property type="evidence" value="ECO:0007669"/>
    <property type="project" value="UniProtKB-KW"/>
</dbReference>
<evidence type="ECO:0000313" key="4">
    <source>
        <dbReference type="Proteomes" id="UP001589532"/>
    </source>
</evidence>
<comment type="caution">
    <text evidence="3">The sequence shown here is derived from an EMBL/GenBank/DDBJ whole genome shotgun (WGS) entry which is preliminary data.</text>
</comment>
<sequence length="288" mass="30837">MASCQQPVRFAVSWHRLMNTAHANGVEIAYSAAGEGETVLLVGGSGMDQGVWDFSFKPALVQAGYRVVTYDSRGGGGSSAPEPPYSIEDLALDAVGLVEQVSDGPCHVVGLSLGGFVAEEICWRRPDLVRSVVLVASGGRTTAYMRAKMQAEERLFAAGPVPVDYDLVDALSVFLPAKVLQDDDKTVEQWAQLIGATDGPGRIGQGAAARAWLLDDGRVERWPNMRVPALFVAFEHDIQFPPSRVKEAAEEWPQASFVEIPGVAHGNGVFDAASQIGEAIVGFLPLMR</sequence>
<evidence type="ECO:0000256" key="1">
    <source>
        <dbReference type="ARBA" id="ARBA00022559"/>
    </source>
</evidence>
<dbReference type="Pfam" id="PF12697">
    <property type="entry name" value="Abhydrolase_6"/>
    <property type="match status" value="1"/>
</dbReference>
<accession>A0ABV5SGH5</accession>
<protein>
    <submittedName>
        <fullName evidence="3">Alpha/beta fold hydrolase</fullName>
    </submittedName>
</protein>
<organism evidence="3 4">
    <name type="scientific">Nonomuraea helvata</name>
    <dbReference type="NCBI Taxonomy" id="37484"/>
    <lineage>
        <taxon>Bacteria</taxon>
        <taxon>Bacillati</taxon>
        <taxon>Actinomycetota</taxon>
        <taxon>Actinomycetes</taxon>
        <taxon>Streptosporangiales</taxon>
        <taxon>Streptosporangiaceae</taxon>
        <taxon>Nonomuraea</taxon>
    </lineage>
</organism>